<dbReference type="InterPro" id="IPR029055">
    <property type="entry name" value="Ntn_hydrolases_N"/>
</dbReference>
<dbReference type="AlphaFoldDB" id="A0A8T0INU8"/>
<keyword evidence="2" id="KW-1185">Reference proteome</keyword>
<gene>
    <name evidence="1" type="ORF">KC19_3G240300</name>
</gene>
<dbReference type="Proteomes" id="UP000822688">
    <property type="component" value="Chromosome 3"/>
</dbReference>
<organism evidence="1 2">
    <name type="scientific">Ceratodon purpureus</name>
    <name type="common">Fire moss</name>
    <name type="synonym">Dicranum purpureum</name>
    <dbReference type="NCBI Taxonomy" id="3225"/>
    <lineage>
        <taxon>Eukaryota</taxon>
        <taxon>Viridiplantae</taxon>
        <taxon>Streptophyta</taxon>
        <taxon>Embryophyta</taxon>
        <taxon>Bryophyta</taxon>
        <taxon>Bryophytina</taxon>
        <taxon>Bryopsida</taxon>
        <taxon>Dicranidae</taxon>
        <taxon>Pseudoditrichales</taxon>
        <taxon>Ditrichaceae</taxon>
        <taxon>Ceratodon</taxon>
    </lineage>
</organism>
<proteinExistence type="predicted"/>
<dbReference type="Gene3D" id="3.60.20.10">
    <property type="entry name" value="Glutamine Phosphoribosylpyrophosphate, subunit 1, domain 1"/>
    <property type="match status" value="1"/>
</dbReference>
<accession>A0A8T0INU8</accession>
<dbReference type="EMBL" id="CM026423">
    <property type="protein sequence ID" value="KAG0584862.1"/>
    <property type="molecule type" value="Genomic_DNA"/>
</dbReference>
<sequence length="107" mass="11901">MAIGPGKTSPEIKALNRIAIATEKKLLSILVDGASVRFCLLVRKSRKQAQTYQRLYQEPILLLQLVRETAAVMQEFTQAGYKSSFDDLPSEIKISKFSLARDVSSAL</sequence>
<evidence type="ECO:0000313" key="2">
    <source>
        <dbReference type="Proteomes" id="UP000822688"/>
    </source>
</evidence>
<comment type="caution">
    <text evidence="1">The sequence shown here is derived from an EMBL/GenBank/DDBJ whole genome shotgun (WGS) entry which is preliminary data.</text>
</comment>
<name>A0A8T0INU8_CERPU</name>
<protein>
    <submittedName>
        <fullName evidence="1">Uncharacterized protein</fullName>
    </submittedName>
</protein>
<evidence type="ECO:0000313" key="1">
    <source>
        <dbReference type="EMBL" id="KAG0584862.1"/>
    </source>
</evidence>
<reference evidence="1" key="1">
    <citation type="submission" date="2020-06" db="EMBL/GenBank/DDBJ databases">
        <title>WGS assembly of Ceratodon purpureus strain R40.</title>
        <authorList>
            <person name="Carey S.B."/>
            <person name="Jenkins J."/>
            <person name="Shu S."/>
            <person name="Lovell J.T."/>
            <person name="Sreedasyam A."/>
            <person name="Maumus F."/>
            <person name="Tiley G.P."/>
            <person name="Fernandez-Pozo N."/>
            <person name="Barry K."/>
            <person name="Chen C."/>
            <person name="Wang M."/>
            <person name="Lipzen A."/>
            <person name="Daum C."/>
            <person name="Saski C.A."/>
            <person name="Payton A.C."/>
            <person name="Mcbreen J.C."/>
            <person name="Conrad R.E."/>
            <person name="Kollar L.M."/>
            <person name="Olsson S."/>
            <person name="Huttunen S."/>
            <person name="Landis J.B."/>
            <person name="Wickett N.J."/>
            <person name="Johnson M.G."/>
            <person name="Rensing S.A."/>
            <person name="Grimwood J."/>
            <person name="Schmutz J."/>
            <person name="Mcdaniel S.F."/>
        </authorList>
    </citation>
    <scope>NUCLEOTIDE SEQUENCE</scope>
    <source>
        <strain evidence="1">R40</strain>
    </source>
</reference>